<organism evidence="1 2">
    <name type="scientific">Sistotremastrum suecicum HHB10207 ss-3</name>
    <dbReference type="NCBI Taxonomy" id="1314776"/>
    <lineage>
        <taxon>Eukaryota</taxon>
        <taxon>Fungi</taxon>
        <taxon>Dikarya</taxon>
        <taxon>Basidiomycota</taxon>
        <taxon>Agaricomycotina</taxon>
        <taxon>Agaricomycetes</taxon>
        <taxon>Sistotremastrales</taxon>
        <taxon>Sistotremastraceae</taxon>
        <taxon>Sistotremastrum</taxon>
    </lineage>
</organism>
<evidence type="ECO:0000313" key="2">
    <source>
        <dbReference type="Proteomes" id="UP000076798"/>
    </source>
</evidence>
<dbReference type="Proteomes" id="UP000076798">
    <property type="component" value="Unassembled WGS sequence"/>
</dbReference>
<sequence length="115" mass="13422">MAAPVFNPALDIQQNFEILLMHEVAEYQDRDHERNDVYNVARGKPLWPFLTVADPISETLLSIRRYVIFHNMRPHLRKLPISRPTRINSILYMCRAFFRSHRTTCARALAAEEGA</sequence>
<evidence type="ECO:0000313" key="1">
    <source>
        <dbReference type="EMBL" id="KZT38682.1"/>
    </source>
</evidence>
<proteinExistence type="predicted"/>
<keyword evidence="2" id="KW-1185">Reference proteome</keyword>
<name>A0A166DMA9_9AGAM</name>
<gene>
    <name evidence="1" type="ORF">SISSUDRAFT_1061829</name>
</gene>
<accession>A0A166DMA9</accession>
<dbReference type="EMBL" id="KV428059">
    <property type="protein sequence ID" value="KZT38682.1"/>
    <property type="molecule type" value="Genomic_DNA"/>
</dbReference>
<dbReference type="AlphaFoldDB" id="A0A166DMA9"/>
<reference evidence="1 2" key="1">
    <citation type="journal article" date="2016" name="Mol. Biol. Evol.">
        <title>Comparative Genomics of Early-Diverging Mushroom-Forming Fungi Provides Insights into the Origins of Lignocellulose Decay Capabilities.</title>
        <authorList>
            <person name="Nagy L.G."/>
            <person name="Riley R."/>
            <person name="Tritt A."/>
            <person name="Adam C."/>
            <person name="Daum C."/>
            <person name="Floudas D."/>
            <person name="Sun H."/>
            <person name="Yadav J.S."/>
            <person name="Pangilinan J."/>
            <person name="Larsson K.H."/>
            <person name="Matsuura K."/>
            <person name="Barry K."/>
            <person name="Labutti K."/>
            <person name="Kuo R."/>
            <person name="Ohm R.A."/>
            <person name="Bhattacharya S.S."/>
            <person name="Shirouzu T."/>
            <person name="Yoshinaga Y."/>
            <person name="Martin F.M."/>
            <person name="Grigoriev I.V."/>
            <person name="Hibbett D.S."/>
        </authorList>
    </citation>
    <scope>NUCLEOTIDE SEQUENCE [LARGE SCALE GENOMIC DNA]</scope>
    <source>
        <strain evidence="1 2">HHB10207 ss-3</strain>
    </source>
</reference>
<protein>
    <submittedName>
        <fullName evidence="1">Uncharacterized protein</fullName>
    </submittedName>
</protein>